<comment type="caution">
    <text evidence="1">The sequence shown here is derived from an EMBL/GenBank/DDBJ whole genome shotgun (WGS) entry which is preliminary data.</text>
</comment>
<accession>A0AAW7Z9F3</accession>
<evidence type="ECO:0008006" key="3">
    <source>
        <dbReference type="Google" id="ProtNLM"/>
    </source>
</evidence>
<evidence type="ECO:0000313" key="1">
    <source>
        <dbReference type="EMBL" id="MDO7786010.1"/>
    </source>
</evidence>
<dbReference type="AlphaFoldDB" id="A0AAW7Z9F3"/>
<dbReference type="EMBL" id="JARPTC010000002">
    <property type="protein sequence ID" value="MDO7786010.1"/>
    <property type="molecule type" value="Genomic_DNA"/>
</dbReference>
<dbReference type="RefSeq" id="WP_304540765.1">
    <property type="nucleotide sequence ID" value="NZ_JARPTC010000002.1"/>
</dbReference>
<gene>
    <name evidence="1" type="ORF">P6N53_02075</name>
</gene>
<name>A0AAW7Z9F3_9FIRM</name>
<evidence type="ECO:0000313" key="2">
    <source>
        <dbReference type="Proteomes" id="UP001172911"/>
    </source>
</evidence>
<reference evidence="1" key="2">
    <citation type="submission" date="2023-03" db="EMBL/GenBank/DDBJ databases">
        <authorList>
            <person name="Zhang Z."/>
        </authorList>
    </citation>
    <scope>NUCLEOTIDE SEQUENCE</scope>
    <source>
        <strain evidence="1">DSA</strain>
    </source>
</reference>
<proteinExistence type="predicted"/>
<keyword evidence="2" id="KW-1185">Reference proteome</keyword>
<dbReference type="Proteomes" id="UP001172911">
    <property type="component" value="Unassembled WGS sequence"/>
</dbReference>
<protein>
    <recommendedName>
        <fullName evidence="3">CARD domain-containing protein</fullName>
    </recommendedName>
</protein>
<reference evidence="1" key="1">
    <citation type="journal article" date="2023" name="J. Hazard. Mater.">
        <title>Anaerobic biodegradation of pyrene and benzo[a]pyrene by a new sulfate-reducing Desulforamulus aquiferis strain DSA.</title>
        <authorList>
            <person name="Zhang Z."/>
            <person name="Sun J."/>
            <person name="Gong X."/>
            <person name="Wang C."/>
            <person name="Wang H."/>
        </authorList>
    </citation>
    <scope>NUCLEOTIDE SEQUENCE</scope>
    <source>
        <strain evidence="1">DSA</strain>
    </source>
</reference>
<organism evidence="1 2">
    <name type="scientific">Desulforamulus aquiferis</name>
    <dbReference type="NCBI Taxonomy" id="1397668"/>
    <lineage>
        <taxon>Bacteria</taxon>
        <taxon>Bacillati</taxon>
        <taxon>Bacillota</taxon>
        <taxon>Clostridia</taxon>
        <taxon>Eubacteriales</taxon>
        <taxon>Peptococcaceae</taxon>
        <taxon>Desulforamulus</taxon>
    </lineage>
</organism>
<sequence>MLTLLKEISKDREKLIAFIDYLVASGRLTEDEIIKIIRECEEKRNSVNK</sequence>